<dbReference type="PROSITE" id="PS50113">
    <property type="entry name" value="PAC"/>
    <property type="match status" value="1"/>
</dbReference>
<name>A0A066ZR24_HYDMR</name>
<dbReference type="InterPro" id="IPR001633">
    <property type="entry name" value="EAL_dom"/>
</dbReference>
<dbReference type="Proteomes" id="UP000027341">
    <property type="component" value="Unassembled WGS sequence"/>
</dbReference>
<feature type="domain" description="EAL" evidence="3">
    <location>
        <begin position="454"/>
        <end position="516"/>
    </location>
</feature>
<feature type="domain" description="GGDEF" evidence="4">
    <location>
        <begin position="306"/>
        <end position="445"/>
    </location>
</feature>
<comment type="caution">
    <text evidence="5">The sequence shown here is derived from an EMBL/GenBank/DDBJ whole genome shotgun (WGS) entry which is preliminary data.</text>
</comment>
<evidence type="ECO:0000313" key="5">
    <source>
        <dbReference type="EMBL" id="KDN96238.1"/>
    </source>
</evidence>
<dbReference type="Gene3D" id="3.30.70.270">
    <property type="match status" value="1"/>
</dbReference>
<dbReference type="EMBL" id="JMIU01000001">
    <property type="protein sequence ID" value="KDN96238.1"/>
    <property type="molecule type" value="Genomic_DNA"/>
</dbReference>
<reference evidence="5 6" key="1">
    <citation type="submission" date="2014-04" db="EMBL/GenBank/DDBJ databases">
        <title>Draft genome sequence of Hydrogenovibrio marinus MH-110, a model organism for aerobic H2 metabolism.</title>
        <authorList>
            <person name="Cha H.J."/>
            <person name="Jo B.H."/>
            <person name="Hwang B.H."/>
        </authorList>
    </citation>
    <scope>NUCLEOTIDE SEQUENCE [LARGE SCALE GENOMIC DNA]</scope>
    <source>
        <strain evidence="5 6">MH-110</strain>
    </source>
</reference>
<dbReference type="PROSITE" id="PS50883">
    <property type="entry name" value="EAL"/>
    <property type="match status" value="1"/>
</dbReference>
<dbReference type="Pfam" id="PF00563">
    <property type="entry name" value="EAL"/>
    <property type="match status" value="1"/>
</dbReference>
<dbReference type="PANTHER" id="PTHR44757:SF2">
    <property type="entry name" value="BIOFILM ARCHITECTURE MAINTENANCE PROTEIN MBAA"/>
    <property type="match status" value="1"/>
</dbReference>
<dbReference type="SUPFAM" id="SSF55073">
    <property type="entry name" value="Nucleotide cyclase"/>
    <property type="match status" value="1"/>
</dbReference>
<dbReference type="InterPro" id="IPR000700">
    <property type="entry name" value="PAS-assoc_C"/>
</dbReference>
<dbReference type="SUPFAM" id="SSF55785">
    <property type="entry name" value="PYP-like sensor domain (PAS domain)"/>
    <property type="match status" value="2"/>
</dbReference>
<dbReference type="InterPro" id="IPR052155">
    <property type="entry name" value="Biofilm_reg_signaling"/>
</dbReference>
<evidence type="ECO:0008006" key="7">
    <source>
        <dbReference type="Google" id="ProtNLM"/>
    </source>
</evidence>
<evidence type="ECO:0000259" key="2">
    <source>
        <dbReference type="PROSITE" id="PS50113"/>
    </source>
</evidence>
<dbReference type="CDD" id="cd00130">
    <property type="entry name" value="PAS"/>
    <property type="match status" value="1"/>
</dbReference>
<dbReference type="InterPro" id="IPR029787">
    <property type="entry name" value="Nucleotide_cyclase"/>
</dbReference>
<evidence type="ECO:0000259" key="4">
    <source>
        <dbReference type="PROSITE" id="PS50887"/>
    </source>
</evidence>
<dbReference type="GO" id="GO:0003824">
    <property type="term" value="F:catalytic activity"/>
    <property type="evidence" value="ECO:0007669"/>
    <property type="project" value="UniProtKB-ARBA"/>
</dbReference>
<sequence>MQDSEQNISNSDNNLSYLMQERHLKDDIIESIHDGVIVFNPDFSVQVINQQARSLLDFFNDPDHFFDDLTLFKNKKATLTFKLKDWLQQICRRVAKHPKEFFVWQRVDFNHPLKPLLLSAKPIVDENNQITSILLMIYDRRLQADSDEKNRILNAALNSFDGQFITNDKGYITRPNMAFSAYTGLMREELSSMSILAWMQKQLTLKTSEEQVLRALLEDGRWSGEVEVHPNADTTFYAVLSLSMITDNHRNIECYVGTLQDITDIKQAQAEVEYLAFYDELTGLANRRLLLEHLEHTLLHHMRHRTYSALMFLDLDRFKNTNDTFGHTAGDELLKTTAYRLKEHLRAEDTIARLGGDEFVILTHMDAPSLELATQHALTLSNKVMDALCEDYFIMDQTLKNSVSIGVCCFPLHQHETPEELIGFADMAMYESKKLGRNRVHFYDQTLSESIQNRHALERSLNNAVVEEEFELFFQPQFNLNEELVSAEALVRWKHPTLGLISPSEFIPIAEDGRQI</sequence>
<dbReference type="InterPro" id="IPR000014">
    <property type="entry name" value="PAS"/>
</dbReference>
<evidence type="ECO:0000313" key="6">
    <source>
        <dbReference type="Proteomes" id="UP000027341"/>
    </source>
</evidence>
<dbReference type="RefSeq" id="WP_051623090.1">
    <property type="nucleotide sequence ID" value="NZ_JMIU01000001.1"/>
</dbReference>
<feature type="domain" description="PAC" evidence="2">
    <location>
        <begin position="222"/>
        <end position="274"/>
    </location>
</feature>
<proteinExistence type="predicted"/>
<dbReference type="AlphaFoldDB" id="A0A066ZR24"/>
<organism evidence="5 6">
    <name type="scientific">Hydrogenovibrio marinus</name>
    <dbReference type="NCBI Taxonomy" id="28885"/>
    <lineage>
        <taxon>Bacteria</taxon>
        <taxon>Pseudomonadati</taxon>
        <taxon>Pseudomonadota</taxon>
        <taxon>Gammaproteobacteria</taxon>
        <taxon>Thiotrichales</taxon>
        <taxon>Piscirickettsiaceae</taxon>
        <taxon>Hydrogenovibrio</taxon>
    </lineage>
</organism>
<dbReference type="SUPFAM" id="SSF141868">
    <property type="entry name" value="EAL domain-like"/>
    <property type="match status" value="1"/>
</dbReference>
<evidence type="ECO:0000256" key="1">
    <source>
        <dbReference type="ARBA" id="ARBA00001946"/>
    </source>
</evidence>
<comment type="cofactor">
    <cofactor evidence="1">
        <name>Mg(2+)</name>
        <dbReference type="ChEBI" id="CHEBI:18420"/>
    </cofactor>
</comment>
<dbReference type="STRING" id="28885.EI16_08135"/>
<dbReference type="InterPro" id="IPR035965">
    <property type="entry name" value="PAS-like_dom_sf"/>
</dbReference>
<dbReference type="SMART" id="SM00267">
    <property type="entry name" value="GGDEF"/>
    <property type="match status" value="1"/>
</dbReference>
<evidence type="ECO:0000259" key="3">
    <source>
        <dbReference type="PROSITE" id="PS50883"/>
    </source>
</evidence>
<dbReference type="CDD" id="cd01949">
    <property type="entry name" value="GGDEF"/>
    <property type="match status" value="1"/>
</dbReference>
<dbReference type="PROSITE" id="PS50887">
    <property type="entry name" value="GGDEF"/>
    <property type="match status" value="1"/>
</dbReference>
<dbReference type="InterPro" id="IPR043128">
    <property type="entry name" value="Rev_trsase/Diguanyl_cyclase"/>
</dbReference>
<protein>
    <recommendedName>
        <fullName evidence="7">Diguanylate cyclase</fullName>
    </recommendedName>
</protein>
<dbReference type="PANTHER" id="PTHR44757">
    <property type="entry name" value="DIGUANYLATE CYCLASE DGCP"/>
    <property type="match status" value="1"/>
</dbReference>
<keyword evidence="6" id="KW-1185">Reference proteome</keyword>
<feature type="non-terminal residue" evidence="5">
    <location>
        <position position="516"/>
    </location>
</feature>
<accession>A0A066ZR24</accession>
<dbReference type="NCBIfam" id="TIGR00254">
    <property type="entry name" value="GGDEF"/>
    <property type="match status" value="1"/>
</dbReference>
<dbReference type="InterPro" id="IPR000160">
    <property type="entry name" value="GGDEF_dom"/>
</dbReference>
<dbReference type="Gene3D" id="3.20.20.450">
    <property type="entry name" value="EAL domain"/>
    <property type="match status" value="1"/>
</dbReference>
<dbReference type="FunFam" id="3.30.70.270:FF:000001">
    <property type="entry name" value="Diguanylate cyclase domain protein"/>
    <property type="match status" value="1"/>
</dbReference>
<dbReference type="Pfam" id="PF00990">
    <property type="entry name" value="GGDEF"/>
    <property type="match status" value="1"/>
</dbReference>
<dbReference type="Pfam" id="PF13426">
    <property type="entry name" value="PAS_9"/>
    <property type="match status" value="1"/>
</dbReference>
<dbReference type="Gene3D" id="3.30.450.20">
    <property type="entry name" value="PAS domain"/>
    <property type="match status" value="2"/>
</dbReference>
<gene>
    <name evidence="5" type="ORF">EI16_08135</name>
</gene>
<dbReference type="InterPro" id="IPR035919">
    <property type="entry name" value="EAL_sf"/>
</dbReference>
<dbReference type="NCBIfam" id="TIGR00229">
    <property type="entry name" value="sensory_box"/>
    <property type="match status" value="1"/>
</dbReference>